<sequence>MTNRLLIARAVLMTAGTAIAEQHPSSIDGAALHATEFHDGDVSVSSLTELPAEIMRDDEHGGAKVMAVWMVDKTKPLATPAL</sequence>
<dbReference type="EMBL" id="JBHLWM010000005">
    <property type="protein sequence ID" value="MFC0241486.1"/>
    <property type="molecule type" value="Genomic_DNA"/>
</dbReference>
<keyword evidence="3" id="KW-1185">Reference proteome</keyword>
<reference evidence="2 3" key="1">
    <citation type="submission" date="2024-09" db="EMBL/GenBank/DDBJ databases">
        <authorList>
            <person name="Sun Q."/>
            <person name="Mori K."/>
        </authorList>
    </citation>
    <scope>NUCLEOTIDE SEQUENCE [LARGE SCALE GENOMIC DNA]</scope>
    <source>
        <strain evidence="2 3">KCTC 23279</strain>
    </source>
</reference>
<comment type="caution">
    <text evidence="2">The sequence shown here is derived from an EMBL/GenBank/DDBJ whole genome shotgun (WGS) entry which is preliminary data.</text>
</comment>
<feature type="signal peptide" evidence="1">
    <location>
        <begin position="1"/>
        <end position="20"/>
    </location>
</feature>
<feature type="chain" id="PRO_5045808732" evidence="1">
    <location>
        <begin position="21"/>
        <end position="82"/>
    </location>
</feature>
<proteinExistence type="predicted"/>
<keyword evidence="1" id="KW-0732">Signal</keyword>
<dbReference type="RefSeq" id="WP_378388479.1">
    <property type="nucleotide sequence ID" value="NZ_JBHLWM010000005.1"/>
</dbReference>
<accession>A0ABV6ETC8</accession>
<dbReference type="Proteomes" id="UP001589775">
    <property type="component" value="Unassembled WGS sequence"/>
</dbReference>
<evidence type="ECO:0000256" key="1">
    <source>
        <dbReference type="SAM" id="SignalP"/>
    </source>
</evidence>
<gene>
    <name evidence="2" type="ORF">ACFFJ6_13455</name>
</gene>
<evidence type="ECO:0000313" key="3">
    <source>
        <dbReference type="Proteomes" id="UP001589775"/>
    </source>
</evidence>
<name>A0ABV6ETC8_9BRAD</name>
<protein>
    <submittedName>
        <fullName evidence="2">Uncharacterized protein</fullName>
    </submittedName>
</protein>
<organism evidence="2 3">
    <name type="scientific">Rhodopseudomonas telluris</name>
    <dbReference type="NCBI Taxonomy" id="644215"/>
    <lineage>
        <taxon>Bacteria</taxon>
        <taxon>Pseudomonadati</taxon>
        <taxon>Pseudomonadota</taxon>
        <taxon>Alphaproteobacteria</taxon>
        <taxon>Hyphomicrobiales</taxon>
        <taxon>Nitrobacteraceae</taxon>
        <taxon>Rhodopseudomonas</taxon>
    </lineage>
</organism>
<evidence type="ECO:0000313" key="2">
    <source>
        <dbReference type="EMBL" id="MFC0241486.1"/>
    </source>
</evidence>